<dbReference type="Proteomes" id="UP000009131">
    <property type="component" value="Unassembled WGS sequence"/>
</dbReference>
<accession>G7DYD4</accession>
<dbReference type="AlphaFoldDB" id="G7DYD4"/>
<comment type="caution">
    <text evidence="1">The sequence shown here is derived from an EMBL/GenBank/DDBJ whole genome shotgun (WGS) entry which is preliminary data.</text>
</comment>
<dbReference type="EMBL" id="BABT02000062">
    <property type="protein sequence ID" value="GAA95594.1"/>
    <property type="molecule type" value="Genomic_DNA"/>
</dbReference>
<proteinExistence type="predicted"/>
<sequence length="39" mass="4377">MPLITATIYPFISFCVFRSPDDAEDIVKNTLYDGARAKP</sequence>
<reference evidence="1 2" key="2">
    <citation type="journal article" date="2012" name="Open Biol.">
        <title>Characteristics of nucleosomes and linker DNA regions on the genome of the basidiomycete Mixia osmundae revealed by mono- and dinucleosome mapping.</title>
        <authorList>
            <person name="Nishida H."/>
            <person name="Kondo S."/>
            <person name="Matsumoto T."/>
            <person name="Suzuki Y."/>
            <person name="Yoshikawa H."/>
            <person name="Taylor T.D."/>
            <person name="Sugiyama J."/>
        </authorList>
    </citation>
    <scope>NUCLEOTIDE SEQUENCE [LARGE SCALE GENOMIC DNA]</scope>
    <source>
        <strain evidence="2">CBS 9802 / IAM 14324 / JCM 22182 / KY 12970</strain>
    </source>
</reference>
<name>G7DYD4_MIXOS</name>
<dbReference type="InParanoid" id="G7DYD4"/>
<evidence type="ECO:0000313" key="1">
    <source>
        <dbReference type="EMBL" id="GAA95594.1"/>
    </source>
</evidence>
<dbReference type="HOGENOM" id="CLU_3320188_0_0_1"/>
<organism evidence="1 2">
    <name type="scientific">Mixia osmundae (strain CBS 9802 / IAM 14324 / JCM 22182 / KY 12970)</name>
    <dbReference type="NCBI Taxonomy" id="764103"/>
    <lineage>
        <taxon>Eukaryota</taxon>
        <taxon>Fungi</taxon>
        <taxon>Dikarya</taxon>
        <taxon>Basidiomycota</taxon>
        <taxon>Pucciniomycotina</taxon>
        <taxon>Mixiomycetes</taxon>
        <taxon>Mixiales</taxon>
        <taxon>Mixiaceae</taxon>
        <taxon>Mixia</taxon>
    </lineage>
</organism>
<gene>
    <name evidence="1" type="primary">Mo02250</name>
    <name evidence="1" type="ORF">E5Q_02250</name>
</gene>
<keyword evidence="2" id="KW-1185">Reference proteome</keyword>
<protein>
    <submittedName>
        <fullName evidence="1">Uncharacterized protein</fullName>
    </submittedName>
</protein>
<reference evidence="1 2" key="1">
    <citation type="journal article" date="2011" name="J. Gen. Appl. Microbiol.">
        <title>Draft genome sequencing of the enigmatic basidiomycete Mixia osmundae.</title>
        <authorList>
            <person name="Nishida H."/>
            <person name="Nagatsuka Y."/>
            <person name="Sugiyama J."/>
        </authorList>
    </citation>
    <scope>NUCLEOTIDE SEQUENCE [LARGE SCALE GENOMIC DNA]</scope>
    <source>
        <strain evidence="2">CBS 9802 / IAM 14324 / JCM 22182 / KY 12970</strain>
    </source>
</reference>
<evidence type="ECO:0000313" key="2">
    <source>
        <dbReference type="Proteomes" id="UP000009131"/>
    </source>
</evidence>